<geneLocation type="plasmid" evidence="2">
    <name>pZZM403</name>
</geneLocation>
<dbReference type="AlphaFoldDB" id="A0A806CKM6"/>
<dbReference type="Pfam" id="PF13283">
    <property type="entry name" value="NfrA_C"/>
    <property type="match status" value="1"/>
</dbReference>
<reference evidence="2" key="1">
    <citation type="submission" date="2010-01" db="EMBL/GenBank/DDBJ databases">
        <title>Complete sequence of plasmid3 of Zymomonas mobilis subsp. mobilis ZM4.</title>
        <authorList>
            <consortium name="US DOE Joint Genome Institute"/>
            <person name="Lucas S."/>
            <person name="Copeland A."/>
            <person name="Lapidus A."/>
            <person name="Glavina del Rio T."/>
            <person name="Tice H."/>
            <person name="Bruce D."/>
            <person name="Goodwin L."/>
            <person name="Pitluck S."/>
            <person name="Balakireva M."/>
            <person name="Brettin T."/>
            <person name="Detter J.C."/>
            <person name="Han C."/>
            <person name="Larimer F."/>
            <person name="Land M."/>
            <person name="Hauser L."/>
            <person name="Kyrpides N."/>
            <person name="Mikhailova N."/>
            <person name="Pappas K."/>
        </authorList>
    </citation>
    <scope>NUCLEOTIDE SEQUENCE [LARGE SCALE GENOMIC DNA]</scope>
    <source>
        <strain evidence="2">ZM4</strain>
        <plasmid evidence="2">pZZM403</plasmid>
    </source>
</reference>
<sequence length="1063" mass="121176">MNNLSVSPNSHSSFWVKNMFVAASILYGTLPVGGISLLQAQVQTFESYPYLQKAYKEEKKKNWPEVQALMEHLLSREADNKTAKTLLIRAFLGQNKYKEAEAMAEKVSSDPEGSQQLQNIRTTMLSKGLVQENVLSSWLKKSKDNDKTQLINAYIHRLASTQNPDVALNWLEKNYSQNDSRALRKTRSVLAEKCNKNDVVIDALSPLLASHQLGRDDLRRLGMAYINNLDPVTIDNLLPFVSRPEDKKLLATAFVFKAIAQKKGNLAETWLKHWENIIGHSSDIQEMQWNLAVANNNVPEIIHLSGSLRKPCLDTVEVLADRDADAARKMLRSCDIGEQPKAWLYLAERLQDQVALENHPLSSPWEKQRRLVLARIYVKKHQEEKALQILPLLYPDIDIILARALLLEKHNRFREATIARSEIYKLNPDTDSLDHLTYDQVNAEEYTELLQTVSEHVSRSFSRHYTLLPLSVQDRFINSLSKNMPLIQKWQASKTEPLLASLDYKHRAIFVGNVIPHISSDQEISNLCRMLPPHESNPDPDGDTALGHCAMAQHRPGEAAIYFSEVQRERSDIWPVLVYALSAAGDTSKALEVWREYGQIVPSESLATVLARDALQEKDFSSLRKLIPDLTSDIPDNDILKAKLALHDGEERIALSLASHVMASNPSIDQTMAAIQIADKAGNYDQALNWLQSIWEKYPDNADLKLEYGMRVAGLPERKKRLQALPLLKDSSKLQPNNIKIGESLAWLFLADDDRPAAMRQLEQLISLPQNFALTKEDQKQQVQQRYMWRRTHADLSRRDHITLASIWSPAGIGEVVGNNQLSSSRRGVGQNMQMGWWDHAISDSLLTRGKGLAVYGRFFIDGPGRTEYAAYLGGAAGVRYKPFSRLNLNLYAEVFDQYTRYSLLASSHHKYPTKGQNSNTVDMMIRASASFFDQGDFRNDWREDRSHWNERFLYLDGAWWVHKEYFQGVARYQQGHSWKLPINQPQTIMPYGFGQFSSQNNNHLFREDFRAGAGIRWQYWFNETPFNAYRSALTVNIEYQRGLAGSLYERANGVLFSVGVRL</sequence>
<dbReference type="InterPro" id="IPR025137">
    <property type="entry name" value="NfrA_C"/>
</dbReference>
<dbReference type="EMBL" id="CP001883">
    <property type="protein sequence ID" value="ADC33876.1"/>
    <property type="molecule type" value="Genomic_DNA"/>
</dbReference>
<accession>A0A806CKM6</accession>
<keyword evidence="2" id="KW-0614">Plasmid</keyword>
<dbReference type="Gene3D" id="1.25.40.10">
    <property type="entry name" value="Tetratricopeptide repeat domain"/>
    <property type="match status" value="1"/>
</dbReference>
<evidence type="ECO:0000313" key="2">
    <source>
        <dbReference type="EMBL" id="ADC33876.1"/>
    </source>
</evidence>
<protein>
    <submittedName>
        <fullName evidence="2">Bacteriophage N4 receptor, outer membrane subunit</fullName>
    </submittedName>
</protein>
<proteinExistence type="predicted"/>
<organism evidence="2">
    <name type="scientific">Zymomonas mobilis subsp. mobilis (strain ATCC 31821 / ZM4 / CP4)</name>
    <dbReference type="NCBI Taxonomy" id="264203"/>
    <lineage>
        <taxon>Bacteria</taxon>
        <taxon>Pseudomonadati</taxon>
        <taxon>Pseudomonadota</taxon>
        <taxon>Alphaproteobacteria</taxon>
        <taxon>Sphingomonadales</taxon>
        <taxon>Zymomonadaceae</taxon>
        <taxon>Zymomonas</taxon>
    </lineage>
</organism>
<gene>
    <name evidence="2" type="ORF">ZZM4_0105</name>
</gene>
<name>A0A806CKM6_ZYMMO</name>
<keyword evidence="2" id="KW-0675">Receptor</keyword>
<dbReference type="InterPro" id="IPR011990">
    <property type="entry name" value="TPR-like_helical_dom_sf"/>
</dbReference>
<dbReference type="RefSeq" id="WP_012954754.1">
    <property type="nucleotide sequence ID" value="NC_013786.1"/>
</dbReference>
<feature type="domain" description="Bacteriophage N4 adsorption protein A C-terminal" evidence="1">
    <location>
        <begin position="875"/>
        <end position="1056"/>
    </location>
</feature>
<evidence type="ECO:0000259" key="1">
    <source>
        <dbReference type="Pfam" id="PF13283"/>
    </source>
</evidence>
<dbReference type="GeneID" id="79905393"/>
<dbReference type="SUPFAM" id="SSF48452">
    <property type="entry name" value="TPR-like"/>
    <property type="match status" value="1"/>
</dbReference>